<sequence length="88" mass="10139">MANHKSAMKRHRQSLKRRARNRVSKTRIKNTVKAVRLAIEEKDTTKAQELLKEASSVLDKAARKNVIHSRQAQRRIARLQTAVNKIAE</sequence>
<evidence type="ECO:0000313" key="10">
    <source>
        <dbReference type="EMBL" id="AMK11884.1"/>
    </source>
</evidence>
<evidence type="ECO:0000256" key="7">
    <source>
        <dbReference type="ARBA" id="ARBA00035136"/>
    </source>
</evidence>
<dbReference type="GO" id="GO:0003735">
    <property type="term" value="F:structural constituent of ribosome"/>
    <property type="evidence" value="ECO:0007669"/>
    <property type="project" value="InterPro"/>
</dbReference>
<dbReference type="HAMAP" id="MF_00500">
    <property type="entry name" value="Ribosomal_bS20"/>
    <property type="match status" value="1"/>
</dbReference>
<comment type="function">
    <text evidence="1 8">Binds directly to 16S ribosomal RNA.</text>
</comment>
<evidence type="ECO:0000256" key="9">
    <source>
        <dbReference type="SAM" id="MobiDB-lite"/>
    </source>
</evidence>
<evidence type="ECO:0000256" key="8">
    <source>
        <dbReference type="HAMAP-Rule" id="MF_00500"/>
    </source>
</evidence>
<comment type="similarity">
    <text evidence="2 8">Belongs to the bacterial ribosomal protein bS20 family.</text>
</comment>
<dbReference type="FunFam" id="1.20.58.110:FF:000001">
    <property type="entry name" value="30S ribosomal protein S20"/>
    <property type="match status" value="1"/>
</dbReference>
<dbReference type="PANTHER" id="PTHR33398:SF1">
    <property type="entry name" value="SMALL RIBOSOMAL SUBUNIT PROTEIN BS20C"/>
    <property type="match status" value="1"/>
</dbReference>
<keyword evidence="3 8" id="KW-0699">rRNA-binding</keyword>
<reference evidence="10 12" key="1">
    <citation type="journal article" date="2016" name="Front. Microbiol.">
        <title>Genome Sequence of the Piezophilic, Mesophilic Sulfate-Reducing Bacterium Desulfovibrio indicus J2T.</title>
        <authorList>
            <person name="Cao J."/>
            <person name="Maignien L."/>
            <person name="Shao Z."/>
            <person name="Alain K."/>
            <person name="Jebbar M."/>
        </authorList>
    </citation>
    <scope>NUCLEOTIDE SEQUENCE [LARGE SCALE GENOMIC DNA]</scope>
    <source>
        <strain evidence="10 12">J2</strain>
    </source>
</reference>
<dbReference type="OrthoDB" id="9807974at2"/>
<dbReference type="Proteomes" id="UP000055611">
    <property type="component" value="Chromosome"/>
</dbReference>
<dbReference type="AlphaFoldDB" id="A0A126QPN8"/>
<dbReference type="NCBIfam" id="TIGR00029">
    <property type="entry name" value="S20"/>
    <property type="match status" value="1"/>
</dbReference>
<dbReference type="RefSeq" id="WP_066804441.1">
    <property type="nucleotide sequence ID" value="NZ_CAUVXY020000015.1"/>
</dbReference>
<accession>A0A126QPN8</accession>
<evidence type="ECO:0000313" key="12">
    <source>
        <dbReference type="Proteomes" id="UP000055611"/>
    </source>
</evidence>
<dbReference type="InterPro" id="IPR002583">
    <property type="entry name" value="Ribosomal_bS20"/>
</dbReference>
<evidence type="ECO:0000313" key="13">
    <source>
        <dbReference type="Proteomes" id="UP000295506"/>
    </source>
</evidence>
<keyword evidence="5 8" id="KW-0689">Ribosomal protein</keyword>
<dbReference type="EMBL" id="SOBK01000009">
    <property type="protein sequence ID" value="TDT87149.1"/>
    <property type="molecule type" value="Genomic_DNA"/>
</dbReference>
<evidence type="ECO:0000256" key="1">
    <source>
        <dbReference type="ARBA" id="ARBA00003134"/>
    </source>
</evidence>
<proteinExistence type="inferred from homology"/>
<dbReference type="GO" id="GO:0070181">
    <property type="term" value="F:small ribosomal subunit rRNA binding"/>
    <property type="evidence" value="ECO:0007669"/>
    <property type="project" value="TreeGrafter"/>
</dbReference>
<protein>
    <recommendedName>
        <fullName evidence="7 8">Small ribosomal subunit protein bS20</fullName>
    </recommendedName>
</protein>
<dbReference type="GO" id="GO:0005829">
    <property type="term" value="C:cytosol"/>
    <property type="evidence" value="ECO:0007669"/>
    <property type="project" value="TreeGrafter"/>
</dbReference>
<dbReference type="Proteomes" id="UP000295506">
    <property type="component" value="Unassembled WGS sequence"/>
</dbReference>
<evidence type="ECO:0000256" key="2">
    <source>
        <dbReference type="ARBA" id="ARBA00007634"/>
    </source>
</evidence>
<evidence type="ECO:0000256" key="4">
    <source>
        <dbReference type="ARBA" id="ARBA00022884"/>
    </source>
</evidence>
<dbReference type="KEGG" id="dej:AWY79_12555"/>
<organism evidence="11 13">
    <name type="scientific">Pseudodesulfovibrio indicus</name>
    <dbReference type="NCBI Taxonomy" id="1716143"/>
    <lineage>
        <taxon>Bacteria</taxon>
        <taxon>Pseudomonadati</taxon>
        <taxon>Thermodesulfobacteriota</taxon>
        <taxon>Desulfovibrionia</taxon>
        <taxon>Desulfovibrionales</taxon>
        <taxon>Desulfovibrionaceae</taxon>
    </lineage>
</organism>
<keyword evidence="6 8" id="KW-0687">Ribonucleoprotein</keyword>
<keyword evidence="4 8" id="KW-0694">RNA-binding</keyword>
<dbReference type="Gene3D" id="1.20.58.110">
    <property type="entry name" value="Ribosomal protein S20"/>
    <property type="match status" value="1"/>
</dbReference>
<reference evidence="11 13" key="2">
    <citation type="submission" date="2019-03" db="EMBL/GenBank/DDBJ databases">
        <title>Genomic Encyclopedia of Type Strains, Phase IV (KMG-IV): sequencing the most valuable type-strain genomes for metagenomic binning, comparative biology and taxonomic classification.</title>
        <authorList>
            <person name="Goeker M."/>
        </authorList>
    </citation>
    <scope>NUCLEOTIDE SEQUENCE [LARGE SCALE GENOMIC DNA]</scope>
    <source>
        <strain evidence="11 13">DSM 101483</strain>
    </source>
</reference>
<gene>
    <name evidence="8" type="primary">rpsT</name>
    <name evidence="10" type="ORF">AWY79_12555</name>
    <name evidence="11" type="ORF">EDC59_10936</name>
</gene>
<feature type="region of interest" description="Disordered" evidence="9">
    <location>
        <begin position="1"/>
        <end position="27"/>
    </location>
</feature>
<dbReference type="GO" id="GO:0015935">
    <property type="term" value="C:small ribosomal subunit"/>
    <property type="evidence" value="ECO:0007669"/>
    <property type="project" value="TreeGrafter"/>
</dbReference>
<dbReference type="Pfam" id="PF01649">
    <property type="entry name" value="Ribosomal_S20p"/>
    <property type="match status" value="1"/>
</dbReference>
<evidence type="ECO:0000256" key="6">
    <source>
        <dbReference type="ARBA" id="ARBA00023274"/>
    </source>
</evidence>
<evidence type="ECO:0000313" key="11">
    <source>
        <dbReference type="EMBL" id="TDT87149.1"/>
    </source>
</evidence>
<dbReference type="SUPFAM" id="SSF46992">
    <property type="entry name" value="Ribosomal protein S20"/>
    <property type="match status" value="1"/>
</dbReference>
<evidence type="ECO:0000256" key="5">
    <source>
        <dbReference type="ARBA" id="ARBA00022980"/>
    </source>
</evidence>
<dbReference type="PANTHER" id="PTHR33398">
    <property type="entry name" value="30S RIBOSOMAL PROTEIN S20"/>
    <property type="match status" value="1"/>
</dbReference>
<dbReference type="InterPro" id="IPR036510">
    <property type="entry name" value="Ribosomal_bS20_sf"/>
</dbReference>
<dbReference type="EMBL" id="CP014206">
    <property type="protein sequence ID" value="AMK11884.1"/>
    <property type="molecule type" value="Genomic_DNA"/>
</dbReference>
<name>A0A126QPN8_9BACT</name>
<keyword evidence="12" id="KW-1185">Reference proteome</keyword>
<dbReference type="GO" id="GO:0006412">
    <property type="term" value="P:translation"/>
    <property type="evidence" value="ECO:0007669"/>
    <property type="project" value="UniProtKB-UniRule"/>
</dbReference>
<evidence type="ECO:0000256" key="3">
    <source>
        <dbReference type="ARBA" id="ARBA00022730"/>
    </source>
</evidence>